<feature type="compositionally biased region" description="Polar residues" evidence="1">
    <location>
        <begin position="1"/>
        <end position="22"/>
    </location>
</feature>
<feature type="non-terminal residue" evidence="2">
    <location>
        <position position="115"/>
    </location>
</feature>
<proteinExistence type="predicted"/>
<dbReference type="EMBL" id="CAJOBI010329233">
    <property type="protein sequence ID" value="CAF5196057.1"/>
    <property type="molecule type" value="Genomic_DNA"/>
</dbReference>
<evidence type="ECO:0000256" key="1">
    <source>
        <dbReference type="SAM" id="MobiDB-lite"/>
    </source>
</evidence>
<feature type="region of interest" description="Disordered" evidence="1">
    <location>
        <begin position="1"/>
        <end position="46"/>
    </location>
</feature>
<name>A0A8S3IBX2_9BILA</name>
<feature type="non-terminal residue" evidence="2">
    <location>
        <position position="1"/>
    </location>
</feature>
<reference evidence="2" key="1">
    <citation type="submission" date="2021-02" db="EMBL/GenBank/DDBJ databases">
        <authorList>
            <person name="Nowell W R."/>
        </authorList>
    </citation>
    <scope>NUCLEOTIDE SEQUENCE</scope>
</reference>
<protein>
    <recommendedName>
        <fullName evidence="4">Non-structural maintenance of chromosomes element 4</fullName>
    </recommendedName>
</protein>
<dbReference type="Proteomes" id="UP000676336">
    <property type="component" value="Unassembled WGS sequence"/>
</dbReference>
<organism evidence="2 3">
    <name type="scientific">Rotaria magnacalcarata</name>
    <dbReference type="NCBI Taxonomy" id="392030"/>
    <lineage>
        <taxon>Eukaryota</taxon>
        <taxon>Metazoa</taxon>
        <taxon>Spiralia</taxon>
        <taxon>Gnathifera</taxon>
        <taxon>Rotifera</taxon>
        <taxon>Eurotatoria</taxon>
        <taxon>Bdelloidea</taxon>
        <taxon>Philodinida</taxon>
        <taxon>Philodinidae</taxon>
        <taxon>Rotaria</taxon>
    </lineage>
</organism>
<comment type="caution">
    <text evidence="2">The sequence shown here is derived from an EMBL/GenBank/DDBJ whole genome shotgun (WGS) entry which is preliminary data.</text>
</comment>
<evidence type="ECO:0000313" key="3">
    <source>
        <dbReference type="Proteomes" id="UP000676336"/>
    </source>
</evidence>
<evidence type="ECO:0008006" key="4">
    <source>
        <dbReference type="Google" id="ProtNLM"/>
    </source>
</evidence>
<feature type="compositionally biased region" description="Polar residues" evidence="1">
    <location>
        <begin position="32"/>
        <end position="43"/>
    </location>
</feature>
<dbReference type="AlphaFoldDB" id="A0A8S3IBX2"/>
<gene>
    <name evidence="2" type="ORF">SMN809_LOCUS74019</name>
</gene>
<evidence type="ECO:0000313" key="2">
    <source>
        <dbReference type="EMBL" id="CAF5196057.1"/>
    </source>
</evidence>
<accession>A0A8S3IBX2</accession>
<sequence>IDSSNTPTMVSNKLTQKSTQKQRQQDNDDDGYTSQTQRRSQIIATDEDTETRLQVRLDYRKFIDELNTNRQLYTSPDNDALERKIDQVDEAFAKVKMPREGVLDASTLRTISNLA</sequence>